<evidence type="ECO:0000313" key="1">
    <source>
        <dbReference type="EMBL" id="OPJ78772.1"/>
    </source>
</evidence>
<dbReference type="InterPro" id="IPR040099">
    <property type="entry name" value="ZZEF1"/>
</dbReference>
<organism evidence="1 2">
    <name type="scientific">Patagioenas fasciata monilis</name>
    <dbReference type="NCBI Taxonomy" id="372326"/>
    <lineage>
        <taxon>Eukaryota</taxon>
        <taxon>Metazoa</taxon>
        <taxon>Chordata</taxon>
        <taxon>Craniata</taxon>
        <taxon>Vertebrata</taxon>
        <taxon>Euteleostomi</taxon>
        <taxon>Archelosauria</taxon>
        <taxon>Archosauria</taxon>
        <taxon>Dinosauria</taxon>
        <taxon>Saurischia</taxon>
        <taxon>Theropoda</taxon>
        <taxon>Coelurosauria</taxon>
        <taxon>Aves</taxon>
        <taxon>Neognathae</taxon>
        <taxon>Neoaves</taxon>
        <taxon>Columbimorphae</taxon>
        <taxon>Columbiformes</taxon>
        <taxon>Columbidae</taxon>
        <taxon>Patagioenas</taxon>
    </lineage>
</organism>
<dbReference type="EMBL" id="LSYS01005108">
    <property type="protein sequence ID" value="OPJ78772.1"/>
    <property type="molecule type" value="Genomic_DNA"/>
</dbReference>
<name>A0A1V4K2T9_PATFA</name>
<reference evidence="1 2" key="1">
    <citation type="submission" date="2016-02" db="EMBL/GenBank/DDBJ databases">
        <title>Band-tailed pigeon sequencing and assembly.</title>
        <authorList>
            <person name="Soares A.E."/>
            <person name="Novak B.J."/>
            <person name="Rice E.S."/>
            <person name="O'Connell B."/>
            <person name="Chang D."/>
            <person name="Weber S."/>
            <person name="Shapiro B."/>
        </authorList>
    </citation>
    <scope>NUCLEOTIDE SEQUENCE [LARGE SCALE GENOMIC DNA]</scope>
    <source>
        <strain evidence="1">BTP2013</strain>
        <tissue evidence="1">Blood</tissue>
    </source>
</reference>
<dbReference type="PANTHER" id="PTHR22772">
    <property type="entry name" value="NOVEL ZZ TYPE ZINC FINGER DOMAIN CONTAINING PROTEIN"/>
    <property type="match status" value="1"/>
</dbReference>
<protein>
    <submittedName>
        <fullName evidence="1">Uncharacterized protein</fullName>
    </submittedName>
</protein>
<dbReference type="Proteomes" id="UP000190648">
    <property type="component" value="Unassembled WGS sequence"/>
</dbReference>
<comment type="caution">
    <text evidence="1">The sequence shown here is derived from an EMBL/GenBank/DDBJ whole genome shotgun (WGS) entry which is preliminary data.</text>
</comment>
<gene>
    <name evidence="1" type="ORF">AV530_003532</name>
</gene>
<dbReference type="OrthoDB" id="661148at2759"/>
<accession>A0A1V4K2T9</accession>
<evidence type="ECO:0000313" key="2">
    <source>
        <dbReference type="Proteomes" id="UP000190648"/>
    </source>
</evidence>
<dbReference type="AlphaFoldDB" id="A0A1V4K2T9"/>
<keyword evidence="2" id="KW-1185">Reference proteome</keyword>
<dbReference type="PANTHER" id="PTHR22772:SF4">
    <property type="entry name" value="ZINC FINGER ZZ-TYPE AND EF-HAND DOMAIN-CONTAINING PROTEIN 1"/>
    <property type="match status" value="1"/>
</dbReference>
<proteinExistence type="predicted"/>
<sequence>MNCLQCRKTDDDTVCGTTLLLKTLHFIQQLAQDLVQQKESGLKYKSFLDFTGLDLQLFWNFYSKLHQTPREECIFAQTLLLQLLQSCFFVLTGDNKITKPTEASQSKTPGHTEAAEELYRHLCEVVDMGDSNSVPMKMLKEEVKNTLLSGAAIFFPDRQTRRHQLFTMMKNITEQEHKQSVHLAFRSLCTHFSDQDPGGLLLLPEKGVSANFDISEVLSVMDTLLLVAARECEMMMLDVAQQESGTVLSSLFWSVQGSLLSWCYLQLKGSENAAKDLAVEILKTYVGQFLSNIRTILQSLLSQYSGKTIVEKISNSVFAMATRQLVIFLLDFCTLDIPYCTLLQGFSTLIEPLKSLCSEPHKVTKDTGTTKCSETKAKLQERQRKFR</sequence>